<accession>A0ABQ8TM17</accession>
<gene>
    <name evidence="2" type="ORF">ANN_09709</name>
</gene>
<dbReference type="Gene3D" id="3.30.420.10">
    <property type="entry name" value="Ribonuclease H-like superfamily/Ribonuclease H"/>
    <property type="match status" value="2"/>
</dbReference>
<dbReference type="InterPro" id="IPR036397">
    <property type="entry name" value="RNaseH_sf"/>
</dbReference>
<dbReference type="Proteomes" id="UP001148838">
    <property type="component" value="Unassembled WGS sequence"/>
</dbReference>
<reference evidence="2 3" key="1">
    <citation type="journal article" date="2022" name="Allergy">
        <title>Genome assembly and annotation of Periplaneta americana reveal a comprehensive cockroach allergen profile.</title>
        <authorList>
            <person name="Wang L."/>
            <person name="Xiong Q."/>
            <person name="Saelim N."/>
            <person name="Wang L."/>
            <person name="Nong W."/>
            <person name="Wan A.T."/>
            <person name="Shi M."/>
            <person name="Liu X."/>
            <person name="Cao Q."/>
            <person name="Hui J.H.L."/>
            <person name="Sookrung N."/>
            <person name="Leung T.F."/>
            <person name="Tungtrongchitr A."/>
            <person name="Tsui S.K.W."/>
        </authorList>
    </citation>
    <scope>NUCLEOTIDE SEQUENCE [LARGE SCALE GENOMIC DNA]</scope>
    <source>
        <strain evidence="2">PWHHKU_190912</strain>
    </source>
</reference>
<name>A0ABQ8TM17_PERAM</name>
<evidence type="ECO:0000313" key="2">
    <source>
        <dbReference type="EMBL" id="KAJ4447701.1"/>
    </source>
</evidence>
<dbReference type="EMBL" id="JAJSOF020000005">
    <property type="protein sequence ID" value="KAJ4447701.1"/>
    <property type="molecule type" value="Genomic_DNA"/>
</dbReference>
<organism evidence="2 3">
    <name type="scientific">Periplaneta americana</name>
    <name type="common">American cockroach</name>
    <name type="synonym">Blatta americana</name>
    <dbReference type="NCBI Taxonomy" id="6978"/>
    <lineage>
        <taxon>Eukaryota</taxon>
        <taxon>Metazoa</taxon>
        <taxon>Ecdysozoa</taxon>
        <taxon>Arthropoda</taxon>
        <taxon>Hexapoda</taxon>
        <taxon>Insecta</taxon>
        <taxon>Pterygota</taxon>
        <taxon>Neoptera</taxon>
        <taxon>Polyneoptera</taxon>
        <taxon>Dictyoptera</taxon>
        <taxon>Blattodea</taxon>
        <taxon>Blattoidea</taxon>
        <taxon>Blattidae</taxon>
        <taxon>Blattinae</taxon>
        <taxon>Periplaneta</taxon>
    </lineage>
</organism>
<keyword evidence="3" id="KW-1185">Reference proteome</keyword>
<protein>
    <recommendedName>
        <fullName evidence="1">Transposase Tc1-like domain-containing protein</fullName>
    </recommendedName>
</protein>
<dbReference type="PANTHER" id="PTHR46060:SF1">
    <property type="entry name" value="MARINER MOS1 TRANSPOSASE-LIKE PROTEIN"/>
    <property type="match status" value="1"/>
</dbReference>
<evidence type="ECO:0000259" key="1">
    <source>
        <dbReference type="Pfam" id="PF01498"/>
    </source>
</evidence>
<feature type="domain" description="Transposase Tc1-like" evidence="1">
    <location>
        <begin position="32"/>
        <end position="77"/>
    </location>
</feature>
<dbReference type="InterPro" id="IPR052709">
    <property type="entry name" value="Transposase-MT_Hybrid"/>
</dbReference>
<sequence>MAGLCEGGNEPPGSLNASNYIYSVELTLEYCNGVDLSASTVRRYLLRAGLVARMPLRRLPLSRNHQRLRLQWTRERRHWRAEWQNVVFSDESRFNLYYNDGRMRVRRYRGERNLRACIVERHSGQMPSGNLNSNRYIREVLEPEVLPLLQAIPHAIFQQDGARPHVAKIVQAFSEERRVSLLPWPARPPNMLPIELVWDMVGRQLVRHGLPAPTLDALWTRIQTSWKVLLLVDIMPHGTTINSDAYVATLKKLQVRLSRVRRHREKQDVLLLHDNAQPYVSHKTTDQIRKFG</sequence>
<proteinExistence type="predicted"/>
<dbReference type="Pfam" id="PF01498">
    <property type="entry name" value="HTH_Tnp_Tc3_2"/>
    <property type="match status" value="1"/>
</dbReference>
<dbReference type="PANTHER" id="PTHR46060">
    <property type="entry name" value="MARINER MOS1 TRANSPOSASE-LIKE PROTEIN"/>
    <property type="match status" value="1"/>
</dbReference>
<comment type="caution">
    <text evidence="2">The sequence shown here is derived from an EMBL/GenBank/DDBJ whole genome shotgun (WGS) entry which is preliminary data.</text>
</comment>
<dbReference type="InterPro" id="IPR002492">
    <property type="entry name" value="Transposase_Tc1-like"/>
</dbReference>
<evidence type="ECO:0000313" key="3">
    <source>
        <dbReference type="Proteomes" id="UP001148838"/>
    </source>
</evidence>